<organism evidence="3 4">
    <name type="scientific">Gelidibacter salicanalis</name>
    <dbReference type="NCBI Taxonomy" id="291193"/>
    <lineage>
        <taxon>Bacteria</taxon>
        <taxon>Pseudomonadati</taxon>
        <taxon>Bacteroidota</taxon>
        <taxon>Flavobacteriia</taxon>
        <taxon>Flavobacteriales</taxon>
        <taxon>Flavobacteriaceae</taxon>
        <taxon>Gelidibacter</taxon>
    </lineage>
</organism>
<dbReference type="AlphaFoldDB" id="A0A5C7ARQ1"/>
<dbReference type="SMART" id="SM01235">
    <property type="entry name" value="Haem_bd"/>
    <property type="match status" value="1"/>
</dbReference>
<dbReference type="EMBL" id="VORX01000001">
    <property type="protein sequence ID" value="TXE10704.1"/>
    <property type="molecule type" value="Genomic_DNA"/>
</dbReference>
<gene>
    <name evidence="3" type="ORF">ES711_02005</name>
</gene>
<dbReference type="InterPro" id="IPR025992">
    <property type="entry name" value="Haem-bd"/>
</dbReference>
<reference evidence="3 4" key="1">
    <citation type="submission" date="2019-08" db="EMBL/GenBank/DDBJ databases">
        <title>Genome sequence of Gelidibacter salicanalis IC162T.</title>
        <authorList>
            <person name="Bowman J.P."/>
        </authorList>
    </citation>
    <scope>NUCLEOTIDE SEQUENCE [LARGE SCALE GENOMIC DNA]</scope>
    <source>
        <strain evidence="3 4">IC162</strain>
    </source>
</reference>
<dbReference type="RefSeq" id="WP_146889207.1">
    <property type="nucleotide sequence ID" value="NZ_VORX01000001.1"/>
</dbReference>
<proteinExistence type="predicted"/>
<feature type="signal peptide" evidence="1">
    <location>
        <begin position="1"/>
        <end position="20"/>
    </location>
</feature>
<keyword evidence="1" id="KW-0732">Signal</keyword>
<evidence type="ECO:0000313" key="4">
    <source>
        <dbReference type="Proteomes" id="UP000321734"/>
    </source>
</evidence>
<feature type="chain" id="PRO_5023139057" evidence="1">
    <location>
        <begin position="21"/>
        <end position="157"/>
    </location>
</feature>
<dbReference type="Proteomes" id="UP000321734">
    <property type="component" value="Unassembled WGS sequence"/>
</dbReference>
<sequence length="157" mass="18136">MKIFKILLVAVLIVFVAAQFIDPEENVGSTASFESFLKDTNPNEEVSTILKTTCFDCHSDVTTYPWYNEITPLNFWLADHIEDGKKHFNISAWDNYSVKKKDHKFEELIEMVERKEMPLESYTYTHAEAKLTDAQIAAVVDWGKQVRLKYSLAPQPQ</sequence>
<evidence type="ECO:0000256" key="1">
    <source>
        <dbReference type="SAM" id="SignalP"/>
    </source>
</evidence>
<evidence type="ECO:0000259" key="2">
    <source>
        <dbReference type="SMART" id="SM01235"/>
    </source>
</evidence>
<protein>
    <submittedName>
        <fullName evidence="3">Cytochrome C</fullName>
    </submittedName>
</protein>
<feature type="domain" description="Haem-binding" evidence="2">
    <location>
        <begin position="12"/>
        <end position="147"/>
    </location>
</feature>
<evidence type="ECO:0000313" key="3">
    <source>
        <dbReference type="EMBL" id="TXE10704.1"/>
    </source>
</evidence>
<keyword evidence="4" id="KW-1185">Reference proteome</keyword>
<comment type="caution">
    <text evidence="3">The sequence shown here is derived from an EMBL/GenBank/DDBJ whole genome shotgun (WGS) entry which is preliminary data.</text>
</comment>
<dbReference type="Pfam" id="PF14376">
    <property type="entry name" value="Haem_bd"/>
    <property type="match status" value="1"/>
</dbReference>
<name>A0A5C7ARQ1_9FLAO</name>
<accession>A0A5C7ARQ1</accession>
<dbReference type="OrthoDB" id="196738at2"/>